<dbReference type="Proteomes" id="UP000291591">
    <property type="component" value="Unassembled WGS sequence"/>
</dbReference>
<dbReference type="PANTHER" id="PTHR10357:SF179">
    <property type="entry name" value="NEUTRAL AND BASIC AMINO ACID TRANSPORT PROTEIN RBAT"/>
    <property type="match status" value="1"/>
</dbReference>
<dbReference type="InterPro" id="IPR006047">
    <property type="entry name" value="GH13_cat_dom"/>
</dbReference>
<gene>
    <name evidence="4" type="ORF">EV383_1475</name>
</gene>
<evidence type="ECO:0000256" key="2">
    <source>
        <dbReference type="SAM" id="MobiDB-lite"/>
    </source>
</evidence>
<dbReference type="InterPro" id="IPR045857">
    <property type="entry name" value="O16G_dom_2"/>
</dbReference>
<sequence length="462" mass="49242">MSWWRNAVLYGIDVRAFCDADGDGTGDLDGVRDRLGYLDLLGVDALCLGPVPQPWPVPTWDALLDDARDAGLRVLVDVDPGHTGTGHDWFLDAVSAPAGSAERERFHFRPGRGPAGDEPPTDWHALDGGPAWTHVPAHGGTGDPGAGEWYLHLPGPGRPDLNWANPEVWAETDRTLHAWIERGVDGVRIDLPHALHGPEDWADDPRPSARGPLAGPDDPRLDHDVGHEMLRTVRAELDHHPDRIAVARVDVADPARFARYGAAGELHLAVRTDLAHCRFDATTIRALVDHSLVAVRAAGAVPAWTCADPAGPRTAERLGGAARALALTTALLALPGAVLLDAGDELGLTGPAPARPGDARPLLSWDTAAAQLEDRESPLSLYRRALELRREHPGFVTCAGQHDVEWFGAPPGCLAFRRGGSTLVCALNTSAEPVPLPPGDVLFASGPTPGGRLPPDTTVWLV</sequence>
<evidence type="ECO:0000313" key="5">
    <source>
        <dbReference type="Proteomes" id="UP000291591"/>
    </source>
</evidence>
<name>A0A4Q7UUD2_PSEST</name>
<dbReference type="OrthoDB" id="9043248at2"/>
<dbReference type="EMBL" id="SHKL01000001">
    <property type="protein sequence ID" value="RZT84624.1"/>
    <property type="molecule type" value="Genomic_DNA"/>
</dbReference>
<evidence type="ECO:0000259" key="3">
    <source>
        <dbReference type="SMART" id="SM00642"/>
    </source>
</evidence>
<dbReference type="SUPFAM" id="SSF51445">
    <property type="entry name" value="(Trans)glycosidases"/>
    <property type="match status" value="1"/>
</dbReference>
<accession>A0A4Q7UUD2</accession>
<comment type="similarity">
    <text evidence="1">Belongs to the glycosyl hydrolase 13 family.</text>
</comment>
<organism evidence="4 5">
    <name type="scientific">Pseudonocardia sediminis</name>
    <dbReference type="NCBI Taxonomy" id="1397368"/>
    <lineage>
        <taxon>Bacteria</taxon>
        <taxon>Bacillati</taxon>
        <taxon>Actinomycetota</taxon>
        <taxon>Actinomycetes</taxon>
        <taxon>Pseudonocardiales</taxon>
        <taxon>Pseudonocardiaceae</taxon>
        <taxon>Pseudonocardia</taxon>
    </lineage>
</organism>
<dbReference type="AlphaFoldDB" id="A0A4Q7UUD2"/>
<dbReference type="Gene3D" id="3.20.20.80">
    <property type="entry name" value="Glycosidases"/>
    <property type="match status" value="1"/>
</dbReference>
<comment type="caution">
    <text evidence="4">The sequence shown here is derived from an EMBL/GenBank/DDBJ whole genome shotgun (WGS) entry which is preliminary data.</text>
</comment>
<dbReference type="Gene3D" id="3.90.400.10">
    <property type="entry name" value="Oligo-1,6-glucosidase, Domain 2"/>
    <property type="match status" value="1"/>
</dbReference>
<proteinExistence type="inferred from homology"/>
<feature type="compositionally biased region" description="Basic and acidic residues" evidence="2">
    <location>
        <begin position="197"/>
        <end position="207"/>
    </location>
</feature>
<protein>
    <submittedName>
        <fullName evidence="4">Alpha-glucosidase</fullName>
    </submittedName>
</protein>
<feature type="domain" description="Glycosyl hydrolase family 13 catalytic" evidence="3">
    <location>
        <begin position="11"/>
        <end position="389"/>
    </location>
</feature>
<dbReference type="GO" id="GO:0004556">
    <property type="term" value="F:alpha-amylase activity"/>
    <property type="evidence" value="ECO:0007669"/>
    <property type="project" value="TreeGrafter"/>
</dbReference>
<dbReference type="PANTHER" id="PTHR10357">
    <property type="entry name" value="ALPHA-AMYLASE FAMILY MEMBER"/>
    <property type="match status" value="1"/>
</dbReference>
<dbReference type="Pfam" id="PF00128">
    <property type="entry name" value="Alpha-amylase"/>
    <property type="match status" value="1"/>
</dbReference>
<dbReference type="RefSeq" id="WP_130289203.1">
    <property type="nucleotide sequence ID" value="NZ_SHKL01000001.1"/>
</dbReference>
<feature type="region of interest" description="Disordered" evidence="2">
    <location>
        <begin position="197"/>
        <end position="221"/>
    </location>
</feature>
<dbReference type="SMART" id="SM00642">
    <property type="entry name" value="Aamy"/>
    <property type="match status" value="1"/>
</dbReference>
<evidence type="ECO:0000313" key="4">
    <source>
        <dbReference type="EMBL" id="RZT84624.1"/>
    </source>
</evidence>
<dbReference type="InterPro" id="IPR017853">
    <property type="entry name" value="GH"/>
</dbReference>
<reference evidence="4 5" key="1">
    <citation type="submission" date="2019-02" db="EMBL/GenBank/DDBJ databases">
        <title>Sequencing the genomes of 1000 actinobacteria strains.</title>
        <authorList>
            <person name="Klenk H.-P."/>
        </authorList>
    </citation>
    <scope>NUCLEOTIDE SEQUENCE [LARGE SCALE GENOMIC DNA]</scope>
    <source>
        <strain evidence="4 5">DSM 45779</strain>
    </source>
</reference>
<keyword evidence="5" id="KW-1185">Reference proteome</keyword>
<evidence type="ECO:0000256" key="1">
    <source>
        <dbReference type="ARBA" id="ARBA00008061"/>
    </source>
</evidence>
<dbReference type="GO" id="GO:0009313">
    <property type="term" value="P:oligosaccharide catabolic process"/>
    <property type="evidence" value="ECO:0007669"/>
    <property type="project" value="TreeGrafter"/>
</dbReference>